<dbReference type="EMBL" id="CP017756">
    <property type="protein sequence ID" value="AOZ11140.1"/>
    <property type="molecule type" value="Genomic_DNA"/>
</dbReference>
<feature type="coiled-coil region" evidence="1">
    <location>
        <begin position="160"/>
        <end position="187"/>
    </location>
</feature>
<evidence type="ECO:0000313" key="3">
    <source>
        <dbReference type="EMBL" id="AOZ11140.1"/>
    </source>
</evidence>
<evidence type="ECO:0000256" key="2">
    <source>
        <dbReference type="SAM" id="MobiDB-lite"/>
    </source>
</evidence>
<reference evidence="3 4" key="1">
    <citation type="submission" date="2016-10" db="EMBL/GenBank/DDBJ databases">
        <title>Complete genome sequences of three Cupriavidus strains isolated from various Malaysian environments.</title>
        <authorList>
            <person name="Abdullah A.A.-A."/>
            <person name="Shafie N.A.H."/>
            <person name="Lau N.S."/>
        </authorList>
    </citation>
    <scope>NUCLEOTIDE SEQUENCE [LARGE SCALE GENOMIC DNA]</scope>
    <source>
        <strain evidence="3 4">USMAA1020</strain>
        <plasmid evidence="3 4">unnamed1</plasmid>
    </source>
</reference>
<organism evidence="3 4">
    <name type="scientific">Cupriavidus malaysiensis</name>
    <dbReference type="NCBI Taxonomy" id="367825"/>
    <lineage>
        <taxon>Bacteria</taxon>
        <taxon>Pseudomonadati</taxon>
        <taxon>Pseudomonadota</taxon>
        <taxon>Betaproteobacteria</taxon>
        <taxon>Burkholderiales</taxon>
        <taxon>Burkholderiaceae</taxon>
        <taxon>Cupriavidus</taxon>
    </lineage>
</organism>
<geneLocation type="plasmid" evidence="3 4">
    <name>unnamed1</name>
</geneLocation>
<evidence type="ECO:0000313" key="4">
    <source>
        <dbReference type="Proteomes" id="UP000177515"/>
    </source>
</evidence>
<keyword evidence="4" id="KW-1185">Reference proteome</keyword>
<accession>A0ABN4U0F0</accession>
<proteinExistence type="predicted"/>
<dbReference type="Proteomes" id="UP000177515">
    <property type="component" value="Plasmid unnamed1"/>
</dbReference>
<gene>
    <name evidence="3" type="ORF">BKK80_34865</name>
</gene>
<feature type="coiled-coil region" evidence="1">
    <location>
        <begin position="483"/>
        <end position="512"/>
    </location>
</feature>
<protein>
    <submittedName>
        <fullName evidence="3">Uncharacterized protein</fullName>
    </submittedName>
</protein>
<evidence type="ECO:0000256" key="1">
    <source>
        <dbReference type="SAM" id="Coils"/>
    </source>
</evidence>
<keyword evidence="3" id="KW-0614">Plasmid</keyword>
<feature type="region of interest" description="Disordered" evidence="2">
    <location>
        <begin position="105"/>
        <end position="136"/>
    </location>
</feature>
<feature type="compositionally biased region" description="Polar residues" evidence="2">
    <location>
        <begin position="105"/>
        <end position="118"/>
    </location>
</feature>
<keyword evidence="1" id="KW-0175">Coiled coil</keyword>
<sequence length="520" mass="54781">MKSCVLASSGGAKLNANVTAKVVEAIIGDDTQTYRLDYGQLNARTKVTDFQIQVSESGLLTAFNTNVTDQSGQIIKDVGTTVANVARAFVFPEVSLAATALGPSANTMTSGTTPMSEQRVNRERVRGGKSTPAEEPKTICSEFDKAKNALAVANKSVITAKDNDKKRAAAKADLADLELKQKQLQSDQEFYKKYGTKAQLDAAIAELNAVTDAAKDSSSKLSALGESTLDEAAKTLSDAQAKLTFEEKYEYIPKVGDRPDDHQPALSSVAKLLPDTLSLQVCSAQVPGKPNGTSTTADCLVLPRVGLLVVPTGASGGATTAATATWSASQASYGLMYRLPATGKLRVTLKQEEGSEVVLVEKMTQVPQFGPIGSLNLDNEIFDDNLLKVAFNANGAPSQLAFQSKAQAANAAAAMSDVSQSYLSFAKARQQDRLDTANAQIAYDKSRAAADASVAADSLKALADVQRRVALATGTASADATQLESLSNQKSMLEAQLQIIKLQKQINDAKASLGASTVQQ</sequence>
<name>A0ABN4U0F0_9BURK</name>
<feature type="compositionally biased region" description="Basic and acidic residues" evidence="2">
    <location>
        <begin position="119"/>
        <end position="136"/>
    </location>
</feature>